<gene>
    <name evidence="2" type="ORF">AWC04_11280</name>
</gene>
<dbReference type="AlphaFoldDB" id="A0A1X1RD56"/>
<keyword evidence="1" id="KW-1133">Transmembrane helix</keyword>
<protein>
    <recommendedName>
        <fullName evidence="4">DUF2516 domain-containing protein</fullName>
    </recommendedName>
</protein>
<feature type="transmembrane region" description="Helical" evidence="1">
    <location>
        <begin position="47"/>
        <end position="80"/>
    </location>
</feature>
<evidence type="ECO:0000256" key="1">
    <source>
        <dbReference type="SAM" id="Phobius"/>
    </source>
</evidence>
<dbReference type="EMBL" id="LQOJ01000039">
    <property type="protein sequence ID" value="ORV03245.1"/>
    <property type="molecule type" value="Genomic_DNA"/>
</dbReference>
<dbReference type="Proteomes" id="UP000193484">
    <property type="component" value="Unassembled WGS sequence"/>
</dbReference>
<evidence type="ECO:0000313" key="3">
    <source>
        <dbReference type="Proteomes" id="UP000193484"/>
    </source>
</evidence>
<feature type="transmembrane region" description="Helical" evidence="1">
    <location>
        <begin position="6"/>
        <end position="27"/>
    </location>
</feature>
<evidence type="ECO:0000313" key="2">
    <source>
        <dbReference type="EMBL" id="ORV03245.1"/>
    </source>
</evidence>
<sequence length="95" mass="10031">MHLYGLMANILLVIAVGVFAVCVYAFVNAAMQRPDAYTATGKQTKPIWLAILGLAILLAVTGWLSVMGTAIAAAAAGVYLADVRPRLLEVQGKSR</sequence>
<reference evidence="2 3" key="1">
    <citation type="submission" date="2016-01" db="EMBL/GenBank/DDBJ databases">
        <title>The new phylogeny of the genus Mycobacterium.</title>
        <authorList>
            <person name="Tarcisio F."/>
            <person name="Conor M."/>
            <person name="Antonella G."/>
            <person name="Elisabetta G."/>
            <person name="Giulia F.S."/>
            <person name="Sara T."/>
            <person name="Anna F."/>
            <person name="Clotilde B."/>
            <person name="Roberto B."/>
            <person name="Veronica D.S."/>
            <person name="Fabio R."/>
            <person name="Monica P."/>
            <person name="Olivier J."/>
            <person name="Enrico T."/>
            <person name="Nicola S."/>
        </authorList>
    </citation>
    <scope>NUCLEOTIDE SEQUENCE [LARGE SCALE GENOMIC DNA]</scope>
    <source>
        <strain evidence="2 3">DSM 44179</strain>
    </source>
</reference>
<dbReference type="Pfam" id="PF10724">
    <property type="entry name" value="DUF2516"/>
    <property type="match status" value="1"/>
</dbReference>
<dbReference type="InterPro" id="IPR019662">
    <property type="entry name" value="DUF2516"/>
</dbReference>
<evidence type="ECO:0008006" key="4">
    <source>
        <dbReference type="Google" id="ProtNLM"/>
    </source>
</evidence>
<proteinExistence type="predicted"/>
<comment type="caution">
    <text evidence="2">The sequence shown here is derived from an EMBL/GenBank/DDBJ whole genome shotgun (WGS) entry which is preliminary data.</text>
</comment>
<dbReference type="RefSeq" id="WP_085096215.1">
    <property type="nucleotide sequence ID" value="NZ_AP022603.1"/>
</dbReference>
<organism evidence="2 3">
    <name type="scientific">Mycolicibacterium fallax</name>
    <name type="common">Mycobacterium fallax</name>
    <dbReference type="NCBI Taxonomy" id="1793"/>
    <lineage>
        <taxon>Bacteria</taxon>
        <taxon>Bacillati</taxon>
        <taxon>Actinomycetota</taxon>
        <taxon>Actinomycetes</taxon>
        <taxon>Mycobacteriales</taxon>
        <taxon>Mycobacteriaceae</taxon>
        <taxon>Mycolicibacterium</taxon>
    </lineage>
</organism>
<keyword evidence="1" id="KW-0472">Membrane</keyword>
<accession>A0A1X1RD56</accession>
<dbReference type="STRING" id="1793.AWC04_11280"/>
<keyword evidence="1" id="KW-0812">Transmembrane</keyword>
<name>A0A1X1RD56_MYCFA</name>
<dbReference type="OrthoDB" id="5191769at2"/>
<keyword evidence="3" id="KW-1185">Reference proteome</keyword>